<dbReference type="GO" id="GO:0003700">
    <property type="term" value="F:DNA-binding transcription factor activity"/>
    <property type="evidence" value="ECO:0007669"/>
    <property type="project" value="TreeGrafter"/>
</dbReference>
<dbReference type="SUPFAM" id="SSF46689">
    <property type="entry name" value="Homeodomain-like"/>
    <property type="match status" value="1"/>
</dbReference>
<dbReference type="AlphaFoldDB" id="A0A2D2C4G0"/>
<dbReference type="InterPro" id="IPR001647">
    <property type="entry name" value="HTH_TetR"/>
</dbReference>
<proteinExistence type="predicted"/>
<dbReference type="InterPro" id="IPR009057">
    <property type="entry name" value="Homeodomain-like_sf"/>
</dbReference>
<sequence>MTGRYHEMTTPNPRPAAPSAKDRILTAAFRRFAAHSYHETHLRDIAADAGVDVAYVHRSFGSKEKLFQAVLAEASRSHGVAEVPLEDIAPLLTRHIFSDQEGSGPNDPDNLMILIRSLLDPVASGPVGARLEELYIEPLRQKLGDDDGLRAASIMSLLIGVRIMHLFLKLPSVTPQDTDRATEQILRAVQAIIASDATGKDPKADL</sequence>
<gene>
    <name evidence="4" type="ORF">PYTT13_17315</name>
</gene>
<keyword evidence="1 2" id="KW-0238">DNA-binding</keyword>
<evidence type="ECO:0000256" key="2">
    <source>
        <dbReference type="PROSITE-ProRule" id="PRU00335"/>
    </source>
</evidence>
<dbReference type="PROSITE" id="PS50977">
    <property type="entry name" value="HTH_TETR_2"/>
    <property type="match status" value="1"/>
</dbReference>
<dbReference type="InterPro" id="IPR036271">
    <property type="entry name" value="Tet_transcr_reg_TetR-rel_C_sf"/>
</dbReference>
<evidence type="ECO:0000313" key="4">
    <source>
        <dbReference type="EMBL" id="ATQ57385.1"/>
    </source>
</evidence>
<dbReference type="GO" id="GO:0000976">
    <property type="term" value="F:transcription cis-regulatory region binding"/>
    <property type="evidence" value="ECO:0007669"/>
    <property type="project" value="TreeGrafter"/>
</dbReference>
<dbReference type="Proteomes" id="UP000229314">
    <property type="component" value="Chromosome"/>
</dbReference>
<name>A0A2D2C4G0_9RHOB</name>
<accession>A0A2D2C4G0</accession>
<dbReference type="PANTHER" id="PTHR30055">
    <property type="entry name" value="HTH-TYPE TRANSCRIPTIONAL REGULATOR RUTR"/>
    <property type="match status" value="1"/>
</dbReference>
<dbReference type="InterPro" id="IPR050109">
    <property type="entry name" value="HTH-type_TetR-like_transc_reg"/>
</dbReference>
<feature type="DNA-binding region" description="H-T-H motif" evidence="2">
    <location>
        <begin position="41"/>
        <end position="60"/>
    </location>
</feature>
<evidence type="ECO:0000256" key="1">
    <source>
        <dbReference type="ARBA" id="ARBA00023125"/>
    </source>
</evidence>
<dbReference type="InterPro" id="IPR041678">
    <property type="entry name" value="TetR_C_16"/>
</dbReference>
<dbReference type="SUPFAM" id="SSF48498">
    <property type="entry name" value="Tetracyclin repressor-like, C-terminal domain"/>
    <property type="match status" value="1"/>
</dbReference>
<dbReference type="Pfam" id="PF00440">
    <property type="entry name" value="TetR_N"/>
    <property type="match status" value="1"/>
</dbReference>
<evidence type="ECO:0000313" key="5">
    <source>
        <dbReference type="Proteomes" id="UP000229314"/>
    </source>
</evidence>
<dbReference type="EMBL" id="CP024422">
    <property type="protein sequence ID" value="ATQ57385.1"/>
    <property type="molecule type" value="Genomic_DNA"/>
</dbReference>
<organism evidence="4 5">
    <name type="scientific">Paracoccus yeei</name>
    <dbReference type="NCBI Taxonomy" id="147645"/>
    <lineage>
        <taxon>Bacteria</taxon>
        <taxon>Pseudomonadati</taxon>
        <taxon>Pseudomonadota</taxon>
        <taxon>Alphaproteobacteria</taxon>
        <taxon>Rhodobacterales</taxon>
        <taxon>Paracoccaceae</taxon>
        <taxon>Paracoccus</taxon>
    </lineage>
</organism>
<protein>
    <submittedName>
        <fullName evidence="4">TetR family transcriptional regulator</fullName>
    </submittedName>
</protein>
<evidence type="ECO:0000259" key="3">
    <source>
        <dbReference type="PROSITE" id="PS50977"/>
    </source>
</evidence>
<reference evidence="4 5" key="1">
    <citation type="submission" date="2017-10" db="EMBL/GenBank/DDBJ databases">
        <title>Complete genome sequence of Paracoccus yeei TT13 isolated from human skin.</title>
        <authorList>
            <person name="Lee K."/>
            <person name="Lim J.Y."/>
            <person name="Hwang I."/>
        </authorList>
    </citation>
    <scope>NUCLEOTIDE SEQUENCE [LARGE SCALE GENOMIC DNA]</scope>
    <source>
        <strain evidence="4 5">TT13</strain>
    </source>
</reference>
<dbReference type="Pfam" id="PF17920">
    <property type="entry name" value="TetR_C_16"/>
    <property type="match status" value="1"/>
</dbReference>
<feature type="domain" description="HTH tetR-type" evidence="3">
    <location>
        <begin position="18"/>
        <end position="78"/>
    </location>
</feature>
<dbReference type="PANTHER" id="PTHR30055:SF235">
    <property type="entry name" value="TRANSCRIPTIONAL REGULATORY PROTEIN"/>
    <property type="match status" value="1"/>
</dbReference>
<dbReference type="Gene3D" id="1.10.357.10">
    <property type="entry name" value="Tetracycline Repressor, domain 2"/>
    <property type="match status" value="1"/>
</dbReference>